<sequence>MVQQIATQSLSVLPLQVVAEPDFDLAPDLLATTDDMSPTVTPPSAAVPPATSVDVDFGDLTLGEITSFLPPARAAEESDDDDLDEYEDPNDPYSAASLLRAAENIPERPSLPDAPTRHPSANWKNTYNPEAPIDPDAVYSIRKLIDRISTPPHVAYLVEWNCRPCQLSWERPENLREVPWRINQVNAWKASGSDLSFKSFYGSNFRGAGANEKNLCFLYAFQAACYGLGCPGLVSGDHWERFCRAQGNEFPKGVLAKDIDAFFNFVRSDGVRLAYVELFKKCLKISVTSFQDLDRDVRHLPQGYYIVHAAKDLVENSFALVLHGPEDPVEVSDDYQEGKDSPCKPEPLSHLEWITKVYALYPVAVPKPKPKRSKKPKKKVVKKAKLSSN</sequence>
<evidence type="ECO:0000313" key="3">
    <source>
        <dbReference type="Proteomes" id="UP000237271"/>
    </source>
</evidence>
<keyword evidence="3" id="KW-1185">Reference proteome</keyword>
<feature type="region of interest" description="Disordered" evidence="1">
    <location>
        <begin position="70"/>
        <end position="92"/>
    </location>
</feature>
<feature type="region of interest" description="Disordered" evidence="1">
    <location>
        <begin position="106"/>
        <end position="128"/>
    </location>
</feature>
<dbReference type="EMBL" id="NCKW01002132">
    <property type="protein sequence ID" value="POM78148.1"/>
    <property type="molecule type" value="Genomic_DNA"/>
</dbReference>
<dbReference type="AlphaFoldDB" id="A0A2P4YK16"/>
<reference evidence="2 3" key="1">
    <citation type="journal article" date="2017" name="Genome Biol. Evol.">
        <title>Phytophthora megakarya and P. palmivora, closely related causal agents of cacao black pod rot, underwent increases in genome sizes and gene numbers by different mechanisms.</title>
        <authorList>
            <person name="Ali S.S."/>
            <person name="Shao J."/>
            <person name="Lary D.J."/>
            <person name="Kronmiller B."/>
            <person name="Shen D."/>
            <person name="Strem M.D."/>
            <person name="Amoako-Attah I."/>
            <person name="Akrofi A.Y."/>
            <person name="Begoude B.A."/>
            <person name="Ten Hoopen G.M."/>
            <person name="Coulibaly K."/>
            <person name="Kebe B.I."/>
            <person name="Melnick R.L."/>
            <person name="Guiltinan M.J."/>
            <person name="Tyler B.M."/>
            <person name="Meinhardt L.W."/>
            <person name="Bailey B.A."/>
        </authorList>
    </citation>
    <scope>NUCLEOTIDE SEQUENCE [LARGE SCALE GENOMIC DNA]</scope>
    <source>
        <strain evidence="3">sbr112.9</strain>
    </source>
</reference>
<feature type="compositionally biased region" description="Acidic residues" evidence="1">
    <location>
        <begin position="77"/>
        <end position="90"/>
    </location>
</feature>
<proteinExistence type="predicted"/>
<dbReference type="Proteomes" id="UP000237271">
    <property type="component" value="Unassembled WGS sequence"/>
</dbReference>
<organism evidence="2 3">
    <name type="scientific">Phytophthora palmivora</name>
    <dbReference type="NCBI Taxonomy" id="4796"/>
    <lineage>
        <taxon>Eukaryota</taxon>
        <taxon>Sar</taxon>
        <taxon>Stramenopiles</taxon>
        <taxon>Oomycota</taxon>
        <taxon>Peronosporomycetes</taxon>
        <taxon>Peronosporales</taxon>
        <taxon>Peronosporaceae</taxon>
        <taxon>Phytophthora</taxon>
    </lineage>
</organism>
<accession>A0A2P4YK16</accession>
<feature type="region of interest" description="Disordered" evidence="1">
    <location>
        <begin position="368"/>
        <end position="389"/>
    </location>
</feature>
<comment type="caution">
    <text evidence="2">The sequence shown here is derived from an EMBL/GenBank/DDBJ whole genome shotgun (WGS) entry which is preliminary data.</text>
</comment>
<protein>
    <submittedName>
        <fullName evidence="2">Uncharacterized protein</fullName>
    </submittedName>
</protein>
<gene>
    <name evidence="2" type="ORF">PHPALM_4359</name>
</gene>
<evidence type="ECO:0000313" key="2">
    <source>
        <dbReference type="EMBL" id="POM78148.1"/>
    </source>
</evidence>
<name>A0A2P4YK16_9STRA</name>
<dbReference type="OrthoDB" id="89881at2759"/>
<evidence type="ECO:0000256" key="1">
    <source>
        <dbReference type="SAM" id="MobiDB-lite"/>
    </source>
</evidence>